<reference evidence="1" key="4">
    <citation type="submission" date="2019-03" db="UniProtKB">
        <authorList>
            <consortium name="EnsemblPlants"/>
        </authorList>
    </citation>
    <scope>IDENTIFICATION</scope>
</reference>
<evidence type="ECO:0000313" key="2">
    <source>
        <dbReference type="Proteomes" id="UP000015105"/>
    </source>
</evidence>
<reference evidence="2" key="2">
    <citation type="journal article" date="2017" name="Nat. Plants">
        <title>The Aegilops tauschii genome reveals multiple impacts of transposons.</title>
        <authorList>
            <person name="Zhao G."/>
            <person name="Zou C."/>
            <person name="Li K."/>
            <person name="Wang K."/>
            <person name="Li T."/>
            <person name="Gao L."/>
            <person name="Zhang X."/>
            <person name="Wang H."/>
            <person name="Yang Z."/>
            <person name="Liu X."/>
            <person name="Jiang W."/>
            <person name="Mao L."/>
            <person name="Kong X."/>
            <person name="Jiao Y."/>
            <person name="Jia J."/>
        </authorList>
    </citation>
    <scope>NUCLEOTIDE SEQUENCE [LARGE SCALE GENOMIC DNA]</scope>
    <source>
        <strain evidence="2">cv. AL8/78</strain>
    </source>
</reference>
<reference evidence="1" key="5">
    <citation type="journal article" date="2021" name="G3 (Bethesda)">
        <title>Aegilops tauschii genome assembly Aet v5.0 features greater sequence contiguity and improved annotation.</title>
        <authorList>
            <person name="Wang L."/>
            <person name="Zhu T."/>
            <person name="Rodriguez J.C."/>
            <person name="Deal K.R."/>
            <person name="Dubcovsky J."/>
            <person name="McGuire P.E."/>
            <person name="Lux T."/>
            <person name="Spannagl M."/>
            <person name="Mayer K.F.X."/>
            <person name="Baldrich P."/>
            <person name="Meyers B.C."/>
            <person name="Huo N."/>
            <person name="Gu Y.Q."/>
            <person name="Zhou H."/>
            <person name="Devos K.M."/>
            <person name="Bennetzen J.L."/>
            <person name="Unver T."/>
            <person name="Budak H."/>
            <person name="Gulick P.J."/>
            <person name="Galiba G."/>
            <person name="Kalapos B."/>
            <person name="Nelson D.R."/>
            <person name="Li P."/>
            <person name="You F.M."/>
            <person name="Luo M.C."/>
            <person name="Dvorak J."/>
        </authorList>
    </citation>
    <scope>NUCLEOTIDE SEQUENCE [LARGE SCALE GENOMIC DNA]</scope>
    <source>
        <strain evidence="1">cv. AL8/78</strain>
    </source>
</reference>
<accession>A0A453NSQ7</accession>
<sequence length="73" mass="8452">WRFDSKAMNKTTASCFIAHTLTNYLFREQGSFAKSVLLPQHLQFMNTYPVVSTCSEVTDHESNNGYIWHFVTC</sequence>
<name>A0A453NSQ7_AEGTS</name>
<evidence type="ECO:0000313" key="1">
    <source>
        <dbReference type="EnsemblPlants" id="AET6Gv20467900.11"/>
    </source>
</evidence>
<dbReference type="EnsemblPlants" id="AET6Gv20467900.11">
    <property type="protein sequence ID" value="AET6Gv20467900.11"/>
    <property type="gene ID" value="AET6Gv20467900"/>
</dbReference>
<reference evidence="1" key="3">
    <citation type="journal article" date="2017" name="Nature">
        <title>Genome sequence of the progenitor of the wheat D genome Aegilops tauschii.</title>
        <authorList>
            <person name="Luo M.C."/>
            <person name="Gu Y.Q."/>
            <person name="Puiu D."/>
            <person name="Wang H."/>
            <person name="Twardziok S.O."/>
            <person name="Deal K.R."/>
            <person name="Huo N."/>
            <person name="Zhu T."/>
            <person name="Wang L."/>
            <person name="Wang Y."/>
            <person name="McGuire P.E."/>
            <person name="Liu S."/>
            <person name="Long H."/>
            <person name="Ramasamy R.K."/>
            <person name="Rodriguez J.C."/>
            <person name="Van S.L."/>
            <person name="Yuan L."/>
            <person name="Wang Z."/>
            <person name="Xia Z."/>
            <person name="Xiao L."/>
            <person name="Anderson O.D."/>
            <person name="Ouyang S."/>
            <person name="Liang Y."/>
            <person name="Zimin A.V."/>
            <person name="Pertea G."/>
            <person name="Qi P."/>
            <person name="Bennetzen J.L."/>
            <person name="Dai X."/>
            <person name="Dawson M.W."/>
            <person name="Muller H.G."/>
            <person name="Kugler K."/>
            <person name="Rivarola-Duarte L."/>
            <person name="Spannagl M."/>
            <person name="Mayer K.F.X."/>
            <person name="Lu F.H."/>
            <person name="Bevan M.W."/>
            <person name="Leroy P."/>
            <person name="Li P."/>
            <person name="You F.M."/>
            <person name="Sun Q."/>
            <person name="Liu Z."/>
            <person name="Lyons E."/>
            <person name="Wicker T."/>
            <person name="Salzberg S.L."/>
            <person name="Devos K.M."/>
            <person name="Dvorak J."/>
        </authorList>
    </citation>
    <scope>NUCLEOTIDE SEQUENCE [LARGE SCALE GENOMIC DNA]</scope>
    <source>
        <strain evidence="1">cv. AL8/78</strain>
    </source>
</reference>
<dbReference type="Gramene" id="AET6Gv20467900.11">
    <property type="protein sequence ID" value="AET6Gv20467900.11"/>
    <property type="gene ID" value="AET6Gv20467900"/>
</dbReference>
<keyword evidence="2" id="KW-1185">Reference proteome</keyword>
<reference evidence="2" key="1">
    <citation type="journal article" date="2014" name="Science">
        <title>Ancient hybridizations among the ancestral genomes of bread wheat.</title>
        <authorList>
            <consortium name="International Wheat Genome Sequencing Consortium,"/>
            <person name="Marcussen T."/>
            <person name="Sandve S.R."/>
            <person name="Heier L."/>
            <person name="Spannagl M."/>
            <person name="Pfeifer M."/>
            <person name="Jakobsen K.S."/>
            <person name="Wulff B.B."/>
            <person name="Steuernagel B."/>
            <person name="Mayer K.F."/>
            <person name="Olsen O.A."/>
        </authorList>
    </citation>
    <scope>NUCLEOTIDE SEQUENCE [LARGE SCALE GENOMIC DNA]</scope>
    <source>
        <strain evidence="2">cv. AL8/78</strain>
    </source>
</reference>
<dbReference type="Proteomes" id="UP000015105">
    <property type="component" value="Chromosome 6D"/>
</dbReference>
<protein>
    <submittedName>
        <fullName evidence="1">Uncharacterized protein</fullName>
    </submittedName>
</protein>
<proteinExistence type="predicted"/>
<dbReference type="AlphaFoldDB" id="A0A453NSQ7"/>
<organism evidence="1 2">
    <name type="scientific">Aegilops tauschii subsp. strangulata</name>
    <name type="common">Goatgrass</name>
    <dbReference type="NCBI Taxonomy" id="200361"/>
    <lineage>
        <taxon>Eukaryota</taxon>
        <taxon>Viridiplantae</taxon>
        <taxon>Streptophyta</taxon>
        <taxon>Embryophyta</taxon>
        <taxon>Tracheophyta</taxon>
        <taxon>Spermatophyta</taxon>
        <taxon>Magnoliopsida</taxon>
        <taxon>Liliopsida</taxon>
        <taxon>Poales</taxon>
        <taxon>Poaceae</taxon>
        <taxon>BOP clade</taxon>
        <taxon>Pooideae</taxon>
        <taxon>Triticodae</taxon>
        <taxon>Triticeae</taxon>
        <taxon>Triticinae</taxon>
        <taxon>Aegilops</taxon>
    </lineage>
</organism>